<sequence>MTPNQNGNEKQEPLGRKMYEVSDYEKNTRMSKGLAETHEQVSDTFTSGNNDDTFIRDGVDLVQKDQQ</sequence>
<dbReference type="EMBL" id="JBHSQV010000011">
    <property type="protein sequence ID" value="MFC5985308.1"/>
    <property type="molecule type" value="Genomic_DNA"/>
</dbReference>
<feature type="compositionally biased region" description="Basic and acidic residues" evidence="1">
    <location>
        <begin position="53"/>
        <end position="67"/>
    </location>
</feature>
<reference evidence="3" key="1">
    <citation type="journal article" date="2019" name="Int. J. Syst. Evol. Microbiol.">
        <title>The Global Catalogue of Microorganisms (GCM) 10K type strain sequencing project: providing services to taxonomists for standard genome sequencing and annotation.</title>
        <authorList>
            <consortium name="The Broad Institute Genomics Platform"/>
            <consortium name="The Broad Institute Genome Sequencing Center for Infectious Disease"/>
            <person name="Wu L."/>
            <person name="Ma J."/>
        </authorList>
    </citation>
    <scope>NUCLEOTIDE SEQUENCE [LARGE SCALE GENOMIC DNA]</scope>
    <source>
        <strain evidence="3">CCM 8749</strain>
    </source>
</reference>
<protein>
    <submittedName>
        <fullName evidence="2">YozQ family protein</fullName>
    </submittedName>
</protein>
<evidence type="ECO:0000313" key="3">
    <source>
        <dbReference type="Proteomes" id="UP001596250"/>
    </source>
</evidence>
<proteinExistence type="predicted"/>
<evidence type="ECO:0000256" key="1">
    <source>
        <dbReference type="SAM" id="MobiDB-lite"/>
    </source>
</evidence>
<dbReference type="RefSeq" id="WP_379892023.1">
    <property type="nucleotide sequence ID" value="NZ_CBCSCT010000088.1"/>
</dbReference>
<accession>A0ABW1IJT4</accession>
<keyword evidence="3" id="KW-1185">Reference proteome</keyword>
<comment type="caution">
    <text evidence="2">The sequence shown here is derived from an EMBL/GenBank/DDBJ whole genome shotgun (WGS) entry which is preliminary data.</text>
</comment>
<feature type="region of interest" description="Disordered" evidence="1">
    <location>
        <begin position="28"/>
        <end position="67"/>
    </location>
</feature>
<evidence type="ECO:0000313" key="2">
    <source>
        <dbReference type="EMBL" id="MFC5985308.1"/>
    </source>
</evidence>
<name>A0ABW1IJT4_9BACL</name>
<organism evidence="2 3">
    <name type="scientific">Marinicrinis lubricantis</name>
    <dbReference type="NCBI Taxonomy" id="2086470"/>
    <lineage>
        <taxon>Bacteria</taxon>
        <taxon>Bacillati</taxon>
        <taxon>Bacillota</taxon>
        <taxon>Bacilli</taxon>
        <taxon>Bacillales</taxon>
        <taxon>Paenibacillaceae</taxon>
    </lineage>
</organism>
<gene>
    <name evidence="2" type="ORF">ACFPXP_02380</name>
</gene>
<dbReference type="Proteomes" id="UP001596250">
    <property type="component" value="Unassembled WGS sequence"/>
</dbReference>
<feature type="compositionally biased region" description="Polar residues" evidence="1">
    <location>
        <begin position="42"/>
        <end position="52"/>
    </location>
</feature>
<dbReference type="InterPro" id="IPR025100">
    <property type="entry name" value="DUF4025"/>
</dbReference>
<dbReference type="Pfam" id="PF13217">
    <property type="entry name" value="DUF4025"/>
    <property type="match status" value="1"/>
</dbReference>